<dbReference type="Proteomes" id="UP000636010">
    <property type="component" value="Unassembled WGS sequence"/>
</dbReference>
<keyword evidence="2" id="KW-1185">Reference proteome</keyword>
<accession>A0ABQ1N8D1</accession>
<dbReference type="EMBL" id="BMEC01000018">
    <property type="protein sequence ID" value="GGC53171.1"/>
    <property type="molecule type" value="Genomic_DNA"/>
</dbReference>
<reference evidence="2" key="1">
    <citation type="journal article" date="2019" name="Int. J. Syst. Evol. Microbiol.">
        <title>The Global Catalogue of Microorganisms (GCM) 10K type strain sequencing project: providing services to taxonomists for standard genome sequencing and annotation.</title>
        <authorList>
            <consortium name="The Broad Institute Genomics Platform"/>
            <consortium name="The Broad Institute Genome Sequencing Center for Infectious Disease"/>
            <person name="Wu L."/>
            <person name="Ma J."/>
        </authorList>
    </citation>
    <scope>NUCLEOTIDE SEQUENCE [LARGE SCALE GENOMIC DNA]</scope>
    <source>
        <strain evidence="2">CGMCC 1.10832</strain>
    </source>
</reference>
<gene>
    <name evidence="1" type="ORF">GCM10011506_43490</name>
</gene>
<organism evidence="1 2">
    <name type="scientific">Marivirga lumbricoides</name>
    <dbReference type="NCBI Taxonomy" id="1046115"/>
    <lineage>
        <taxon>Bacteria</taxon>
        <taxon>Pseudomonadati</taxon>
        <taxon>Bacteroidota</taxon>
        <taxon>Cytophagia</taxon>
        <taxon>Cytophagales</taxon>
        <taxon>Marivirgaceae</taxon>
        <taxon>Marivirga</taxon>
    </lineage>
</organism>
<name>A0ABQ1N8D1_9BACT</name>
<comment type="caution">
    <text evidence="1">The sequence shown here is derived from an EMBL/GenBank/DDBJ whole genome shotgun (WGS) entry which is preliminary data.</text>
</comment>
<proteinExistence type="predicted"/>
<evidence type="ECO:0000313" key="2">
    <source>
        <dbReference type="Proteomes" id="UP000636010"/>
    </source>
</evidence>
<sequence length="155" mass="17376">MKLLRFSFISLLIIIVFSCTDNEEEILPDTNENVITDTDGITIRLEWSTGGSDDQAQDDVDLELFLSRNGNEVDASDEFGFEQVQLQNINDDGRYIVAAQYFSGEKDIDYDFNLTGIESGESLSYSGSISAEDQGLTINYLEIQKDGELYSINEL</sequence>
<evidence type="ECO:0000313" key="1">
    <source>
        <dbReference type="EMBL" id="GGC53171.1"/>
    </source>
</evidence>
<protein>
    <submittedName>
        <fullName evidence="1">Uncharacterized protein</fullName>
    </submittedName>
</protein>
<dbReference type="PROSITE" id="PS51257">
    <property type="entry name" value="PROKAR_LIPOPROTEIN"/>
    <property type="match status" value="1"/>
</dbReference>
<dbReference type="RefSeq" id="WP_188467452.1">
    <property type="nucleotide sequence ID" value="NZ_BAABHU010000018.1"/>
</dbReference>